<sequence>MGETSETSETTISTIWLTASSIREINYPNAIGIIESSTFAVGINVACRIYFLAAVLLNISETQVSNDCSTSQEHTASNDSFGFGIFNGSQFRSDNLKNQRSYYI</sequence>
<protein>
    <submittedName>
        <fullName evidence="1">Uncharacterized protein</fullName>
    </submittedName>
</protein>
<dbReference type="Proteomes" id="UP000247702">
    <property type="component" value="Unassembled WGS sequence"/>
</dbReference>
<accession>A0A2Z6S0C7</accession>
<dbReference type="EMBL" id="BEXD01003838">
    <property type="protein sequence ID" value="GBC02600.1"/>
    <property type="molecule type" value="Genomic_DNA"/>
</dbReference>
<organism evidence="1 2">
    <name type="scientific">Rhizophagus clarus</name>
    <dbReference type="NCBI Taxonomy" id="94130"/>
    <lineage>
        <taxon>Eukaryota</taxon>
        <taxon>Fungi</taxon>
        <taxon>Fungi incertae sedis</taxon>
        <taxon>Mucoromycota</taxon>
        <taxon>Glomeromycotina</taxon>
        <taxon>Glomeromycetes</taxon>
        <taxon>Glomerales</taxon>
        <taxon>Glomeraceae</taxon>
        <taxon>Rhizophagus</taxon>
    </lineage>
</organism>
<name>A0A2Z6S0C7_9GLOM</name>
<evidence type="ECO:0000313" key="2">
    <source>
        <dbReference type="Proteomes" id="UP000247702"/>
    </source>
</evidence>
<proteinExistence type="predicted"/>
<reference evidence="1 2" key="1">
    <citation type="submission" date="2017-11" db="EMBL/GenBank/DDBJ databases">
        <title>The genome of Rhizophagus clarus HR1 reveals common genetic basis of auxotrophy among arbuscular mycorrhizal fungi.</title>
        <authorList>
            <person name="Kobayashi Y."/>
        </authorList>
    </citation>
    <scope>NUCLEOTIDE SEQUENCE [LARGE SCALE GENOMIC DNA]</scope>
    <source>
        <strain evidence="1 2">HR1</strain>
    </source>
</reference>
<dbReference type="AlphaFoldDB" id="A0A2Z6S0C7"/>
<comment type="caution">
    <text evidence="1">The sequence shown here is derived from an EMBL/GenBank/DDBJ whole genome shotgun (WGS) entry which is preliminary data.</text>
</comment>
<gene>
    <name evidence="1" type="ORF">RclHR1_04700002</name>
</gene>
<keyword evidence="2" id="KW-1185">Reference proteome</keyword>
<evidence type="ECO:0000313" key="1">
    <source>
        <dbReference type="EMBL" id="GBC02600.1"/>
    </source>
</evidence>